<dbReference type="AlphaFoldDB" id="A0A9X3MR19"/>
<proteinExistence type="predicted"/>
<feature type="signal peptide" evidence="1">
    <location>
        <begin position="1"/>
        <end position="21"/>
    </location>
</feature>
<name>A0A9X3MR19_9ACTN</name>
<dbReference type="Proteomes" id="UP001149140">
    <property type="component" value="Unassembled WGS sequence"/>
</dbReference>
<dbReference type="EMBL" id="JAPDOD010000011">
    <property type="protein sequence ID" value="MDA0161376.1"/>
    <property type="molecule type" value="Genomic_DNA"/>
</dbReference>
<feature type="chain" id="PRO_5040871866" description="Lipoprotein with Yx(FWY)xxD motif" evidence="1">
    <location>
        <begin position="22"/>
        <end position="147"/>
    </location>
</feature>
<dbReference type="PANTHER" id="PTHR39335">
    <property type="entry name" value="BLL4220 PROTEIN"/>
    <property type="match status" value="1"/>
</dbReference>
<comment type="caution">
    <text evidence="2">The sequence shown here is derived from an EMBL/GenBank/DDBJ whole genome shotgun (WGS) entry which is preliminary data.</text>
</comment>
<dbReference type="RefSeq" id="WP_270040582.1">
    <property type="nucleotide sequence ID" value="NZ_JAPDOD010000011.1"/>
</dbReference>
<dbReference type="PANTHER" id="PTHR39335:SF1">
    <property type="entry name" value="BLL4220 PROTEIN"/>
    <property type="match status" value="1"/>
</dbReference>
<dbReference type="InterPro" id="IPR005297">
    <property type="entry name" value="Lipoprotein_repeat"/>
</dbReference>
<protein>
    <recommendedName>
        <fullName evidence="4">Lipoprotein with Yx(FWY)xxD motif</fullName>
    </recommendedName>
</protein>
<evidence type="ECO:0008006" key="4">
    <source>
        <dbReference type="Google" id="ProtNLM"/>
    </source>
</evidence>
<accession>A0A9X3MR19</accession>
<sequence length="147" mass="15120">MRKFRLIVVATVAAAGVLATAAVASTSKSTISLRKTAVGSVLVAANGRTVYLFTADKGSKSACYGKCAAAWPPLLSAKPTAGAGLSASKLGTTKRKDGKLQVTYSGHPLYYFAPDKKAGDVNGQSVVHFGGTWWVVSAAGEKITSKP</sequence>
<evidence type="ECO:0000256" key="1">
    <source>
        <dbReference type="SAM" id="SignalP"/>
    </source>
</evidence>
<keyword evidence="3" id="KW-1185">Reference proteome</keyword>
<gene>
    <name evidence="2" type="ORF">OM076_13945</name>
</gene>
<dbReference type="GO" id="GO:0043448">
    <property type="term" value="P:alkane catabolic process"/>
    <property type="evidence" value="ECO:0007669"/>
    <property type="project" value="TreeGrafter"/>
</dbReference>
<organism evidence="2 3">
    <name type="scientific">Solirubrobacter ginsenosidimutans</name>
    <dbReference type="NCBI Taxonomy" id="490573"/>
    <lineage>
        <taxon>Bacteria</taxon>
        <taxon>Bacillati</taxon>
        <taxon>Actinomycetota</taxon>
        <taxon>Thermoleophilia</taxon>
        <taxon>Solirubrobacterales</taxon>
        <taxon>Solirubrobacteraceae</taxon>
        <taxon>Solirubrobacter</taxon>
    </lineage>
</organism>
<evidence type="ECO:0000313" key="2">
    <source>
        <dbReference type="EMBL" id="MDA0161376.1"/>
    </source>
</evidence>
<dbReference type="Pfam" id="PF03640">
    <property type="entry name" value="Lipoprotein_15"/>
    <property type="match status" value="2"/>
</dbReference>
<reference evidence="2" key="1">
    <citation type="submission" date="2022-10" db="EMBL/GenBank/DDBJ databases">
        <title>The WGS of Solirubrobacter ginsenosidimutans DSM 21036.</title>
        <authorList>
            <person name="Jiang Z."/>
        </authorList>
    </citation>
    <scope>NUCLEOTIDE SEQUENCE</scope>
    <source>
        <strain evidence="2">DSM 21036</strain>
    </source>
</reference>
<evidence type="ECO:0000313" key="3">
    <source>
        <dbReference type="Proteomes" id="UP001149140"/>
    </source>
</evidence>
<keyword evidence="1" id="KW-0732">Signal</keyword>